<evidence type="ECO:0000256" key="2">
    <source>
        <dbReference type="ARBA" id="ARBA00022694"/>
    </source>
</evidence>
<dbReference type="GO" id="GO:0000049">
    <property type="term" value="F:tRNA binding"/>
    <property type="evidence" value="ECO:0007669"/>
    <property type="project" value="InterPro"/>
</dbReference>
<dbReference type="Proteomes" id="UP000838763">
    <property type="component" value="Unassembled WGS sequence"/>
</dbReference>
<evidence type="ECO:0000256" key="1">
    <source>
        <dbReference type="ARBA" id="ARBA00022490"/>
    </source>
</evidence>
<comment type="caution">
    <text evidence="3">The sequence shown here is derived from an EMBL/GenBank/DDBJ whole genome shotgun (WGS) entry which is preliminary data.</text>
</comment>
<dbReference type="AlphaFoldDB" id="A0A9P1MDR3"/>
<dbReference type="PANTHER" id="PTHR20882:SF14">
    <property type="entry name" value="CYTOPLASMIC TRNA 2-THIOLATION PROTEIN 2"/>
    <property type="match status" value="1"/>
</dbReference>
<evidence type="ECO:0000313" key="4">
    <source>
        <dbReference type="Proteomes" id="UP000838763"/>
    </source>
</evidence>
<keyword evidence="4" id="KW-1185">Reference proteome</keyword>
<dbReference type="InterPro" id="IPR019407">
    <property type="entry name" value="CTU2"/>
</dbReference>
<accession>A0A9P1MDR3</accession>
<dbReference type="OrthoDB" id="25129at2759"/>
<name>A0A9P1MDR3_9PEZI</name>
<dbReference type="SUPFAM" id="SSF52402">
    <property type="entry name" value="Adenine nucleotide alpha hydrolases-like"/>
    <property type="match status" value="1"/>
</dbReference>
<dbReference type="PANTHER" id="PTHR20882">
    <property type="entry name" value="CYTOPLASMIC TRNA 2-THIOLATION PROTEIN 2"/>
    <property type="match status" value="1"/>
</dbReference>
<proteinExistence type="predicted"/>
<dbReference type="InterPro" id="IPR014729">
    <property type="entry name" value="Rossmann-like_a/b/a_fold"/>
</dbReference>
<dbReference type="GO" id="GO:0016783">
    <property type="term" value="F:sulfurtransferase activity"/>
    <property type="evidence" value="ECO:0007669"/>
    <property type="project" value="TreeGrafter"/>
</dbReference>
<evidence type="ECO:0000313" key="3">
    <source>
        <dbReference type="EMBL" id="CAI4218096.1"/>
    </source>
</evidence>
<evidence type="ECO:0008006" key="5">
    <source>
        <dbReference type="Google" id="ProtNLM"/>
    </source>
</evidence>
<dbReference type="GO" id="GO:0002143">
    <property type="term" value="P:tRNA wobble position uridine thiolation"/>
    <property type="evidence" value="ECO:0007669"/>
    <property type="project" value="TreeGrafter"/>
</dbReference>
<reference evidence="3" key="1">
    <citation type="submission" date="2022-11" db="EMBL/GenBank/DDBJ databases">
        <authorList>
            <person name="Scott C."/>
            <person name="Bruce N."/>
        </authorList>
    </citation>
    <scope>NUCLEOTIDE SEQUENCE</scope>
</reference>
<dbReference type="Gene3D" id="3.40.50.620">
    <property type="entry name" value="HUPs"/>
    <property type="match status" value="1"/>
</dbReference>
<gene>
    <name evidence="3" type="ORF">PPNO1_LOCUS7693</name>
</gene>
<dbReference type="Pfam" id="PF10288">
    <property type="entry name" value="CTU2"/>
    <property type="match status" value="1"/>
</dbReference>
<keyword evidence="2" id="KW-0819">tRNA processing</keyword>
<sequence>MAEPASAPSQDSPPPSCARCKSNPATIKLRADLTCPLGLLRKELVGPREKRTCKYVAGLSFGPSSTALVHVLDENLRYVRARANSNSPAAYDLVVVHVDTDLRPPSPTAAADSHPDSAATLQLQRYRERFPDLEFQLVPLSYAFGISSIDWSSLPSTDPALDPQARMQALFDALPSVTSRADILRLLIRHILLSVAADNSCEGLLLGCTTTALAELTLSELARGKPPRSMQIYYPLRDIFRNEIHTFLRLADPPLTGLAVANPPSSAEVVSHKDLSIEEAMVRYFESVEEGYPAVVANVVRTTGRLTRAGAVDAEGEQGSVACGLCGMAVDESGDARWKGEIGVGPEEEGRAGAPLCYGCERSIRG</sequence>
<keyword evidence="1" id="KW-0963">Cytoplasm</keyword>
<organism evidence="3 4">
    <name type="scientific">Parascedosporium putredinis</name>
    <dbReference type="NCBI Taxonomy" id="1442378"/>
    <lineage>
        <taxon>Eukaryota</taxon>
        <taxon>Fungi</taxon>
        <taxon>Dikarya</taxon>
        <taxon>Ascomycota</taxon>
        <taxon>Pezizomycotina</taxon>
        <taxon>Sordariomycetes</taxon>
        <taxon>Hypocreomycetidae</taxon>
        <taxon>Microascales</taxon>
        <taxon>Microascaceae</taxon>
        <taxon>Parascedosporium</taxon>
    </lineage>
</organism>
<dbReference type="EMBL" id="CALLCH030000017">
    <property type="protein sequence ID" value="CAI4218096.1"/>
    <property type="molecule type" value="Genomic_DNA"/>
</dbReference>
<protein>
    <recommendedName>
        <fullName evidence="5">Cytoplasmic tRNA 2-thiolation protein 2</fullName>
    </recommendedName>
</protein>
<dbReference type="GO" id="GO:0005829">
    <property type="term" value="C:cytosol"/>
    <property type="evidence" value="ECO:0007669"/>
    <property type="project" value="TreeGrafter"/>
</dbReference>